<evidence type="ECO:0000256" key="4">
    <source>
        <dbReference type="ARBA" id="ARBA00022825"/>
    </source>
</evidence>
<dbReference type="SUPFAM" id="SSF52096">
    <property type="entry name" value="ClpP/crotonase"/>
    <property type="match status" value="2"/>
</dbReference>
<keyword evidence="8" id="KW-1185">Reference proteome</keyword>
<evidence type="ECO:0000256" key="1">
    <source>
        <dbReference type="ARBA" id="ARBA00008683"/>
    </source>
</evidence>
<dbReference type="InterPro" id="IPR029045">
    <property type="entry name" value="ClpP/crotonase-like_dom_sf"/>
</dbReference>
<dbReference type="Gene3D" id="3.90.226.10">
    <property type="entry name" value="2-enoyl-CoA Hydratase, Chain A, domain 1"/>
    <property type="match status" value="3"/>
</dbReference>
<dbReference type="PIRSF" id="PIRSF001217">
    <property type="entry name" value="Protease_4_SppA"/>
    <property type="match status" value="1"/>
</dbReference>
<comment type="similarity">
    <text evidence="1">Belongs to the peptidase S49 family.</text>
</comment>
<feature type="active site" description="Proton donor/acceptor" evidence="5">
    <location>
        <position position="193"/>
    </location>
</feature>
<dbReference type="RefSeq" id="WP_119594804.1">
    <property type="nucleotide sequence ID" value="NZ_QXFM01000142.1"/>
</dbReference>
<comment type="caution">
    <text evidence="7">The sequence shown here is derived from an EMBL/GenBank/DDBJ whole genome shotgun (WGS) entry which is preliminary data.</text>
</comment>
<keyword evidence="2" id="KW-0645">Protease</keyword>
<evidence type="ECO:0000313" key="8">
    <source>
        <dbReference type="Proteomes" id="UP000265366"/>
    </source>
</evidence>
<evidence type="ECO:0000256" key="3">
    <source>
        <dbReference type="ARBA" id="ARBA00022801"/>
    </source>
</evidence>
<feature type="active site" description="Nucleophile" evidence="5">
    <location>
        <position position="396"/>
    </location>
</feature>
<accession>A0A3A1P3H1</accession>
<dbReference type="OrthoDB" id="9764363at2"/>
<dbReference type="Pfam" id="PF01343">
    <property type="entry name" value="Peptidase_S49"/>
    <property type="match status" value="2"/>
</dbReference>
<dbReference type="InterPro" id="IPR004634">
    <property type="entry name" value="Pept_S49_pIV"/>
</dbReference>
<dbReference type="NCBIfam" id="TIGR00705">
    <property type="entry name" value="SppA_67K"/>
    <property type="match status" value="1"/>
</dbReference>
<dbReference type="InterPro" id="IPR047217">
    <property type="entry name" value="S49_SppA_67K_type_N"/>
</dbReference>
<reference evidence="7 8" key="1">
    <citation type="submission" date="2018-08" db="EMBL/GenBank/DDBJ databases">
        <title>Erythrobacter zhengii sp.nov., a bacterium isolated from deep-sea sediment.</title>
        <authorList>
            <person name="Fang C."/>
            <person name="Wu Y.-H."/>
            <person name="Sun C."/>
            <person name="Wang H."/>
            <person name="Cheng H."/>
            <person name="Meng F.-X."/>
            <person name="Wang C.-S."/>
            <person name="Xu X.-W."/>
        </authorList>
    </citation>
    <scope>NUCLEOTIDE SEQUENCE [LARGE SCALE GENOMIC DNA]</scope>
    <source>
        <strain evidence="7 8">CCTCC AB 2015396</strain>
    </source>
</reference>
<feature type="domain" description="Peptidase S49" evidence="6">
    <location>
        <begin position="380"/>
        <end position="531"/>
    </location>
</feature>
<dbReference type="CDD" id="cd07018">
    <property type="entry name" value="S49_SppA_67K_type"/>
    <property type="match status" value="1"/>
</dbReference>
<dbReference type="Gene3D" id="6.20.330.10">
    <property type="match status" value="1"/>
</dbReference>
<evidence type="ECO:0000256" key="2">
    <source>
        <dbReference type="ARBA" id="ARBA00022670"/>
    </source>
</evidence>
<dbReference type="PANTHER" id="PTHR33209:SF1">
    <property type="entry name" value="PEPTIDASE S49 DOMAIN-CONTAINING PROTEIN"/>
    <property type="match status" value="1"/>
</dbReference>
<dbReference type="InterPro" id="IPR002142">
    <property type="entry name" value="Peptidase_S49"/>
</dbReference>
<dbReference type="Proteomes" id="UP000265366">
    <property type="component" value="Unassembled WGS sequence"/>
</dbReference>
<dbReference type="EMBL" id="QXFM01000142">
    <property type="protein sequence ID" value="RIV80495.1"/>
    <property type="molecule type" value="Genomic_DNA"/>
</dbReference>
<dbReference type="GO" id="GO:0006465">
    <property type="term" value="P:signal peptide processing"/>
    <property type="evidence" value="ECO:0007669"/>
    <property type="project" value="InterPro"/>
</dbReference>
<name>A0A3A1P3H1_9SPHN</name>
<feature type="domain" description="Peptidase S49" evidence="6">
    <location>
        <begin position="125"/>
        <end position="280"/>
    </location>
</feature>
<dbReference type="GO" id="GO:0008236">
    <property type="term" value="F:serine-type peptidase activity"/>
    <property type="evidence" value="ECO:0007669"/>
    <property type="project" value="UniProtKB-KW"/>
</dbReference>
<keyword evidence="3" id="KW-0378">Hydrolase</keyword>
<gene>
    <name evidence="7" type="primary">sppA</name>
    <name evidence="7" type="ORF">D2V17_19485</name>
</gene>
<evidence type="ECO:0000256" key="5">
    <source>
        <dbReference type="PIRSR" id="PIRSR001217-1"/>
    </source>
</evidence>
<protein>
    <submittedName>
        <fullName evidence="7">Signal peptide peptidase SppA</fullName>
    </submittedName>
</protein>
<dbReference type="AlphaFoldDB" id="A0A3A1P3H1"/>
<proteinExistence type="inferred from homology"/>
<organism evidence="7 8">
    <name type="scientific">Aurantiacibacter xanthus</name>
    <dbReference type="NCBI Taxonomy" id="1784712"/>
    <lineage>
        <taxon>Bacteria</taxon>
        <taxon>Pseudomonadati</taxon>
        <taxon>Pseudomonadota</taxon>
        <taxon>Alphaproteobacteria</taxon>
        <taxon>Sphingomonadales</taxon>
        <taxon>Erythrobacteraceae</taxon>
        <taxon>Aurantiacibacter</taxon>
    </lineage>
</organism>
<evidence type="ECO:0000259" key="6">
    <source>
        <dbReference type="Pfam" id="PF01343"/>
    </source>
</evidence>
<dbReference type="CDD" id="cd07023">
    <property type="entry name" value="S49_Sppa_N_C"/>
    <property type="match status" value="1"/>
</dbReference>
<keyword evidence="4" id="KW-0720">Serine protease</keyword>
<evidence type="ECO:0000313" key="7">
    <source>
        <dbReference type="EMBL" id="RIV80495.1"/>
    </source>
</evidence>
<dbReference type="InterPro" id="IPR047272">
    <property type="entry name" value="S49_SppA_C"/>
</dbReference>
<sequence length="631" mass="66535">MSFARKVWRLLVGIKDALALAFFLLFFTLLFAALSARPNPGSVNDGALLLKLDGTIVEEVATIDPLSTLLSRSLPTREYAARDLVRAIDSAAEDKRIKAVALDLTTFTGGGQVSVKEVAEALARFRAAGKPVSAYALAYTDDAMMLAAQANEVWVDPMGGVAIRGPGGTILFYADALKRFGVTAHVYQAGDYKGTGEPYANSAMSPEFRQNTETYIGQLWDEYRAAIVKARPEADFDAVTSGIEAALTAQGGDMARLAVNAGLADTIGTYAQWGAHMARLAGEDKWDKHPAAFAHTELDTYVANVGAKEKSGKKSIGVVTIAGAINDSEAGPGTAGAARIERLLDDALDDDLAALVVRIDSPGGTVTGSETIRRALMRYREKKIPVVVSMANYAASGGYWIATAGERIFAEPETVTGSIGVVLMVPSFEGLLKEYGVNPERIAVTPLSGQPDVLGGFSPEADALLRIETQSFYRRFTGLVGKARKLSPAQIDAVAQGRVWTGGAARQLGLVDQFGGLDDALAYAAQQAGLKDGDWGVKRLADPVDPFEALVAGMLTGEAAEARQPLTVSAAIAGDNGRVVADVLRDLEQMVATPGVQARCLGCVIEGQPSREAEAAAPRGWSAVLALLAGR</sequence>
<dbReference type="GO" id="GO:0016020">
    <property type="term" value="C:membrane"/>
    <property type="evidence" value="ECO:0007669"/>
    <property type="project" value="InterPro"/>
</dbReference>
<dbReference type="PANTHER" id="PTHR33209">
    <property type="entry name" value="PROTEASE 4"/>
    <property type="match status" value="1"/>
</dbReference>